<feature type="domain" description="ABC3 transporter permease C-terminal" evidence="7">
    <location>
        <begin position="62"/>
        <end position="174"/>
    </location>
</feature>
<dbReference type="PANTHER" id="PTHR46795">
    <property type="entry name" value="ABC TRANSPORTER PERMEASE-RELATED-RELATED"/>
    <property type="match status" value="1"/>
</dbReference>
<protein>
    <submittedName>
        <fullName evidence="8">ABC transporter permease</fullName>
    </submittedName>
</protein>
<evidence type="ECO:0000256" key="6">
    <source>
        <dbReference type="PIRNR" id="PIRNR018968"/>
    </source>
</evidence>
<evidence type="ECO:0000256" key="3">
    <source>
        <dbReference type="ARBA" id="ARBA00022692"/>
    </source>
</evidence>
<keyword evidence="3 6" id="KW-0812">Transmembrane</keyword>
<dbReference type="Proteomes" id="UP001139347">
    <property type="component" value="Unassembled WGS sequence"/>
</dbReference>
<evidence type="ECO:0000313" key="8">
    <source>
        <dbReference type="EMBL" id="MCJ8014789.1"/>
    </source>
</evidence>
<evidence type="ECO:0000313" key="9">
    <source>
        <dbReference type="Proteomes" id="UP001139347"/>
    </source>
</evidence>
<feature type="transmembrane region" description="Helical" evidence="6">
    <location>
        <begin position="273"/>
        <end position="292"/>
    </location>
</feature>
<proteinExistence type="inferred from homology"/>
<sequence length="642" mass="72539">MSFRQFAFNNVKRNARAYFAYFLSSSFMVMVFFTYALFIFHPDIDRTQIGSNVQLVMQIMECVIYIFAFLFVLYSIGTFLKARNKEFGILTILGATQGQLSKLVFVENMLIGTLSIVTGVLAGLVLSKLFLALSARMIGIEELGLYFPTKALLFTVSAFILLFLVISAFTLIFINRNRVLELLMGSSKPKKEPKVSVLISLLGILLLAIGYYELDKSLFIAAVTGIAGTYFFFTQITVLVFRLLKKSRRVTWRGTNLIWISEMAYKIKDNARILFMVTVVTAICCMAVAFIMSTNQRTQSRYQEDPYPIRVFLNQPSQDQAELAPIKQKLNEEGIQYQIFSTESYVAQASGRKQVVSIMPVDSYEHISQALGLPEAGPLQGNQAVLVQSDKEAKNNPAWGQQSSVKLNDPEARLQIIKEIRTEKEVSTVPDTNLLIVERSLYEQLKKQIPETKSDGIIYSYIFMVPVWSGGIAPERDDEEYQLGMEAIQWNNERIKKGEPSDMLITRGGMYGSNEQAVSMMSFIGIFIASLLSVCSASFLYFKLHSELRQDQQMYTSMSKIGLQVSEMGKSSSIQIAVLFFIPIFVSAIQTLVVLNRVREGFDLDDVNQPVFMASAVFLIVQTVYFLLVSSRYIQKLKRVMV</sequence>
<evidence type="ECO:0000256" key="5">
    <source>
        <dbReference type="ARBA" id="ARBA00023136"/>
    </source>
</evidence>
<keyword evidence="9" id="KW-1185">Reference proteome</keyword>
<keyword evidence="4 6" id="KW-1133">Transmembrane helix</keyword>
<feature type="transmembrane region" description="Helical" evidence="6">
    <location>
        <begin position="610"/>
        <end position="629"/>
    </location>
</feature>
<feature type="transmembrane region" description="Helical" evidence="6">
    <location>
        <begin position="195"/>
        <end position="212"/>
    </location>
</feature>
<dbReference type="InterPro" id="IPR003838">
    <property type="entry name" value="ABC3_permease_C"/>
</dbReference>
<feature type="transmembrane region" description="Helical" evidence="6">
    <location>
        <begin position="520"/>
        <end position="542"/>
    </location>
</feature>
<reference evidence="8" key="1">
    <citation type="submission" date="2022-04" db="EMBL/GenBank/DDBJ databases">
        <title>Paenibacillus mangrovi sp. nov., a novel endophytic bacterium isolated from bark of Kandelia candel.</title>
        <authorList>
            <person name="Tuo L."/>
        </authorList>
    </citation>
    <scope>NUCLEOTIDE SEQUENCE</scope>
    <source>
        <strain evidence="8">KQZ6P-2</strain>
    </source>
</reference>
<feature type="transmembrane region" description="Helical" evidence="6">
    <location>
        <begin position="55"/>
        <end position="76"/>
    </location>
</feature>
<feature type="transmembrane region" description="Helical" evidence="6">
    <location>
        <begin position="576"/>
        <end position="598"/>
    </location>
</feature>
<comment type="similarity">
    <text evidence="6">Belongs to the ABC-4 integral membrane protein family.</text>
</comment>
<keyword evidence="2 6" id="KW-1003">Cell membrane</keyword>
<dbReference type="EMBL" id="JALIRP010000015">
    <property type="protein sequence ID" value="MCJ8014789.1"/>
    <property type="molecule type" value="Genomic_DNA"/>
</dbReference>
<evidence type="ECO:0000256" key="4">
    <source>
        <dbReference type="ARBA" id="ARBA00022989"/>
    </source>
</evidence>
<dbReference type="Pfam" id="PF02687">
    <property type="entry name" value="FtsX"/>
    <property type="match status" value="1"/>
</dbReference>
<feature type="transmembrane region" description="Helical" evidence="6">
    <location>
        <begin position="109"/>
        <end position="131"/>
    </location>
</feature>
<evidence type="ECO:0000256" key="2">
    <source>
        <dbReference type="ARBA" id="ARBA00022475"/>
    </source>
</evidence>
<comment type="caution">
    <text evidence="8">The sequence shown here is derived from an EMBL/GenBank/DDBJ whole genome shotgun (WGS) entry which is preliminary data.</text>
</comment>
<feature type="transmembrane region" description="Helical" evidence="6">
    <location>
        <begin position="151"/>
        <end position="174"/>
    </location>
</feature>
<name>A0A9X2B4M4_9BACL</name>
<dbReference type="PIRSF" id="PIRSF018968">
    <property type="entry name" value="ABC_permease_BceB"/>
    <property type="match status" value="1"/>
</dbReference>
<dbReference type="InterPro" id="IPR027022">
    <property type="entry name" value="ABC_permease_BceB-typ"/>
</dbReference>
<dbReference type="InterPro" id="IPR052536">
    <property type="entry name" value="ABC-4_Integral_Memb_Prot"/>
</dbReference>
<dbReference type="GO" id="GO:0005886">
    <property type="term" value="C:plasma membrane"/>
    <property type="evidence" value="ECO:0007669"/>
    <property type="project" value="UniProtKB-SubCell"/>
</dbReference>
<feature type="transmembrane region" description="Helical" evidence="6">
    <location>
        <begin position="20"/>
        <end position="40"/>
    </location>
</feature>
<dbReference type="PANTHER" id="PTHR46795:SF1">
    <property type="entry name" value="ABC TRANSPORTER PERMEASE PROTEIN"/>
    <property type="match status" value="1"/>
</dbReference>
<keyword evidence="5 6" id="KW-0472">Membrane</keyword>
<accession>A0A9X2B4M4</accession>
<dbReference type="AlphaFoldDB" id="A0A9X2B4M4"/>
<comment type="subcellular location">
    <subcellularLocation>
        <location evidence="1 6">Cell membrane</location>
        <topology evidence="1 6">Multi-pass membrane protein</topology>
    </subcellularLocation>
</comment>
<keyword evidence="6" id="KW-0813">Transport</keyword>
<dbReference type="RefSeq" id="WP_244730184.1">
    <property type="nucleotide sequence ID" value="NZ_JALIRP010000015.1"/>
</dbReference>
<evidence type="ECO:0000256" key="1">
    <source>
        <dbReference type="ARBA" id="ARBA00004651"/>
    </source>
</evidence>
<feature type="transmembrane region" description="Helical" evidence="6">
    <location>
        <begin position="218"/>
        <end position="244"/>
    </location>
</feature>
<gene>
    <name evidence="8" type="ORF">MUG84_24200</name>
</gene>
<dbReference type="GO" id="GO:0055085">
    <property type="term" value="P:transmembrane transport"/>
    <property type="evidence" value="ECO:0007669"/>
    <property type="project" value="UniProtKB-UniRule"/>
</dbReference>
<organism evidence="8 9">
    <name type="scientific">Paenibacillus mangrovi</name>
    <dbReference type="NCBI Taxonomy" id="2931978"/>
    <lineage>
        <taxon>Bacteria</taxon>
        <taxon>Bacillati</taxon>
        <taxon>Bacillota</taxon>
        <taxon>Bacilli</taxon>
        <taxon>Bacillales</taxon>
        <taxon>Paenibacillaceae</taxon>
        <taxon>Paenibacillus</taxon>
    </lineage>
</organism>
<evidence type="ECO:0000259" key="7">
    <source>
        <dbReference type="Pfam" id="PF02687"/>
    </source>
</evidence>